<feature type="transmembrane region" description="Helical" evidence="1">
    <location>
        <begin position="6"/>
        <end position="33"/>
    </location>
</feature>
<evidence type="ECO:0000256" key="1">
    <source>
        <dbReference type="SAM" id="Phobius"/>
    </source>
</evidence>
<protein>
    <submittedName>
        <fullName evidence="2">Uncharacterized protein</fullName>
    </submittedName>
</protein>
<dbReference type="Proteomes" id="UP000250443">
    <property type="component" value="Unassembled WGS sequence"/>
</dbReference>
<reference evidence="2 3" key="1">
    <citation type="submission" date="2018-06" db="EMBL/GenBank/DDBJ databases">
        <authorList>
            <consortium name="Pathogen Informatics"/>
            <person name="Doyle S."/>
        </authorList>
    </citation>
    <scope>NUCLEOTIDE SEQUENCE [LARGE SCALE GENOMIC DNA]</scope>
    <source>
        <strain evidence="2 3">NCTC11842</strain>
    </source>
</reference>
<keyword evidence="1" id="KW-1133">Transmembrane helix</keyword>
<proteinExistence type="predicted"/>
<evidence type="ECO:0000313" key="2">
    <source>
        <dbReference type="EMBL" id="SPZ05270.1"/>
    </source>
</evidence>
<feature type="transmembrane region" description="Helical" evidence="1">
    <location>
        <begin position="45"/>
        <end position="66"/>
    </location>
</feature>
<keyword evidence="1" id="KW-0812">Transmembrane</keyword>
<accession>A0A2X2EEY3</accession>
<dbReference type="EMBL" id="UAUF01000010">
    <property type="protein sequence ID" value="SPZ05270.1"/>
    <property type="molecule type" value="Genomic_DNA"/>
</dbReference>
<evidence type="ECO:0000313" key="3">
    <source>
        <dbReference type="Proteomes" id="UP000250443"/>
    </source>
</evidence>
<organism evidence="2 3">
    <name type="scientific">Pseudomonas luteola</name>
    <dbReference type="NCBI Taxonomy" id="47886"/>
    <lineage>
        <taxon>Bacteria</taxon>
        <taxon>Pseudomonadati</taxon>
        <taxon>Pseudomonadota</taxon>
        <taxon>Gammaproteobacteria</taxon>
        <taxon>Pseudomonadales</taxon>
        <taxon>Pseudomonadaceae</taxon>
        <taxon>Pseudomonas</taxon>
    </lineage>
</organism>
<sequence>MFETLLPYLIVLPSGVALLISLLGVVPSVIIAVRSNKAPTSRESALAGVAILVGGWAFLNFAIPLFPA</sequence>
<gene>
    <name evidence="2" type="ORF">NCTC11842_01690</name>
</gene>
<keyword evidence="1" id="KW-0472">Membrane</keyword>
<name>A0A2X2EEY3_PSELU</name>
<dbReference type="AlphaFoldDB" id="A0A2X2EEY3"/>